<name>A0ABQ3GHF2_9BURK</name>
<accession>A0ABQ3GHF2</accession>
<evidence type="ECO:0000313" key="2">
    <source>
        <dbReference type="Proteomes" id="UP000626210"/>
    </source>
</evidence>
<dbReference type="Gene3D" id="3.90.1680.10">
    <property type="entry name" value="SOS response associated peptidase-like"/>
    <property type="match status" value="1"/>
</dbReference>
<dbReference type="InterPro" id="IPR036590">
    <property type="entry name" value="SRAP-like"/>
</dbReference>
<dbReference type="InterPro" id="IPR003738">
    <property type="entry name" value="SRAP"/>
</dbReference>
<dbReference type="Proteomes" id="UP000626210">
    <property type="component" value="Unassembled WGS sequence"/>
</dbReference>
<organism evidence="1 2">
    <name type="scientific">Pseudorhodoferax aquiterrae</name>
    <dbReference type="NCBI Taxonomy" id="747304"/>
    <lineage>
        <taxon>Bacteria</taxon>
        <taxon>Pseudomonadati</taxon>
        <taxon>Pseudomonadota</taxon>
        <taxon>Betaproteobacteria</taxon>
        <taxon>Burkholderiales</taxon>
        <taxon>Comamonadaceae</taxon>
    </lineage>
</organism>
<dbReference type="EMBL" id="BMYK01000052">
    <property type="protein sequence ID" value="GHD04623.1"/>
    <property type="molecule type" value="Genomic_DNA"/>
</dbReference>
<keyword evidence="2" id="KW-1185">Reference proteome</keyword>
<dbReference type="Pfam" id="PF02586">
    <property type="entry name" value="SRAP"/>
    <property type="match status" value="1"/>
</dbReference>
<evidence type="ECO:0008006" key="3">
    <source>
        <dbReference type="Google" id="ProtNLM"/>
    </source>
</evidence>
<sequence length="277" mass="30546">MCYSSRVEADYRRYLRVAGGARLSYAAFMAAFQRRAAGAKIAFPRALEDSFLSGSSPEDQALGALIREHREAEATGLQQKLFAQRARLVEAERKLAARTTKTATESKRIALAKIEGYRKALAGEVAGGSARIYPFHYAPVVTVLNGDRVVLPMRYHLRPAGAPASFDEDYDGCYNARRGSLTRFWRGQFGHSHGLALWECFYEHVRPADKDVVLEFSPAGQPLMAVACLVSHWTPAPGSDEPDFWSFAAVTDEPPPEVAAAGHDRCIVPLKPEHHEA</sequence>
<comment type="caution">
    <text evidence="1">The sequence shown here is derived from an EMBL/GenBank/DDBJ whole genome shotgun (WGS) entry which is preliminary data.</text>
</comment>
<gene>
    <name evidence="1" type="ORF">GCM10007320_65590</name>
</gene>
<reference evidence="2" key="1">
    <citation type="journal article" date="2019" name="Int. J. Syst. Evol. Microbiol.">
        <title>The Global Catalogue of Microorganisms (GCM) 10K type strain sequencing project: providing services to taxonomists for standard genome sequencing and annotation.</title>
        <authorList>
            <consortium name="The Broad Institute Genomics Platform"/>
            <consortium name="The Broad Institute Genome Sequencing Center for Infectious Disease"/>
            <person name="Wu L."/>
            <person name="Ma J."/>
        </authorList>
    </citation>
    <scope>NUCLEOTIDE SEQUENCE [LARGE SCALE GENOMIC DNA]</scope>
    <source>
        <strain evidence="2">KCTC 23314</strain>
    </source>
</reference>
<dbReference type="SUPFAM" id="SSF143081">
    <property type="entry name" value="BB1717-like"/>
    <property type="match status" value="1"/>
</dbReference>
<evidence type="ECO:0000313" key="1">
    <source>
        <dbReference type="EMBL" id="GHD04623.1"/>
    </source>
</evidence>
<proteinExistence type="predicted"/>
<protein>
    <recommendedName>
        <fullName evidence="3">DUF159 family protein</fullName>
    </recommendedName>
</protein>